<dbReference type="PANTHER" id="PTHR13559">
    <property type="entry name" value="INTRACELLULAR TRAFFIC PROTEIN-RELATED"/>
    <property type="match status" value="1"/>
</dbReference>
<dbReference type="InterPro" id="IPR026069">
    <property type="entry name" value="Fuzzy"/>
</dbReference>
<dbReference type="PANTHER" id="PTHR13559:SF1">
    <property type="entry name" value="PROTEIN FUZZY HOMOLOG"/>
    <property type="match status" value="1"/>
</dbReference>
<evidence type="ECO:0000259" key="2">
    <source>
        <dbReference type="Pfam" id="PF19036"/>
    </source>
</evidence>
<dbReference type="PaxDb" id="3055-EDP07072"/>
<dbReference type="Proteomes" id="UP000006906">
    <property type="component" value="Chromosome 7"/>
</dbReference>
<dbReference type="STRING" id="3055.A0A2K3DIT3"/>
<evidence type="ECO:0000313" key="4">
    <source>
        <dbReference type="Proteomes" id="UP000006906"/>
    </source>
</evidence>
<evidence type="ECO:0000256" key="1">
    <source>
        <dbReference type="SAM" id="MobiDB-lite"/>
    </source>
</evidence>
<dbReference type="OrthoDB" id="545336at2759"/>
<dbReference type="GeneID" id="5726549"/>
<name>A0A2K3DIT3_CHLRE</name>
<keyword evidence="4" id="KW-1185">Reference proteome</keyword>
<feature type="region of interest" description="Disordered" evidence="1">
    <location>
        <begin position="336"/>
        <end position="361"/>
    </location>
</feature>
<dbReference type="EMBL" id="CM008968">
    <property type="protein sequence ID" value="PNW80436.1"/>
    <property type="molecule type" value="Genomic_DNA"/>
</dbReference>
<dbReference type="GO" id="GO:0016192">
    <property type="term" value="P:vesicle-mediated transport"/>
    <property type="evidence" value="ECO:0007669"/>
    <property type="project" value="InterPro"/>
</dbReference>
<dbReference type="RefSeq" id="XP_001700818.2">
    <property type="nucleotide sequence ID" value="XM_001700766.2"/>
</dbReference>
<feature type="compositionally biased region" description="Gly residues" evidence="1">
    <location>
        <begin position="566"/>
        <end position="577"/>
    </location>
</feature>
<feature type="region of interest" description="Disordered" evidence="1">
    <location>
        <begin position="400"/>
        <end position="476"/>
    </location>
</feature>
<organism evidence="3 4">
    <name type="scientific">Chlamydomonas reinhardtii</name>
    <name type="common">Chlamydomonas smithii</name>
    <dbReference type="NCBI Taxonomy" id="3055"/>
    <lineage>
        <taxon>Eukaryota</taxon>
        <taxon>Viridiplantae</taxon>
        <taxon>Chlorophyta</taxon>
        <taxon>core chlorophytes</taxon>
        <taxon>Chlorophyceae</taxon>
        <taxon>CS clade</taxon>
        <taxon>Chlamydomonadales</taxon>
        <taxon>Chlamydomonadaceae</taxon>
        <taxon>Chlamydomonas</taxon>
    </lineage>
</organism>
<proteinExistence type="predicted"/>
<protein>
    <recommendedName>
        <fullName evidence="2">FUZ/MON1/HPS1 first Longin domain-containing protein</fullName>
    </recommendedName>
</protein>
<sequence>MPQLFCVLEEGGRALLTRAQGDIQTPSFPTVGLLSSIATYTLNSGHELRVIASTNVRIVYRRFDNYLLFVLITSNLLLQTELLQLHLQTLYDALLLLLGSTALVLDTSAKIDGFKKKLRAPGILACVDALIADDTLVPCILLPVPQVLGLPLRDKAGLVAGLGRVLGPLAAAHAALVSEGHYLAATHGWWTLLSPREQMMVQQFAVQLSQLEQSGDGPSELLLHVARRQHEAPLRLKWLSLAEGIVLMVLFDSSASSPPSLQACEQDIRAMLQGSAHVLETPVWLCPPVPQFSTITFDLALVVEHCPPAATLLWGHSGSALQQGFNPLMSPTLRKQMGTSPSPMLSRMSHRPPSAHREEPLAAGGDGLQLFFRSAVDTLVSFVLQAWPQLPAPLRAALHGASGAPSAAGGGAGGGGGGGAGAQKASGPPRSPPGHGAPPPTPAGGTGKPLGTPISRLGGSMPPAIRHLSISSPNSPVASFSRLQSLFRGGGGGGGGGGAGGANGAGSDDSAAGGLGAGGVGGTLGLGSEPEQPLELEEVPYEEIHSVIEGARLLALLDRSSSTTPGPGGAPAAGAAGGQSVDGAVDVFMVFPRRVGRAAALEAATTLRSTFMMAYHDVD</sequence>
<feature type="region of interest" description="Disordered" evidence="1">
    <location>
        <begin position="559"/>
        <end position="578"/>
    </location>
</feature>
<dbReference type="InterPro" id="IPR043972">
    <property type="entry name" value="FUZ/MON1/HPS1_longin_1"/>
</dbReference>
<evidence type="ECO:0000313" key="3">
    <source>
        <dbReference type="EMBL" id="PNW80436.1"/>
    </source>
</evidence>
<dbReference type="KEGG" id="cre:CHLRE_07g317550v5"/>
<dbReference type="AlphaFoldDB" id="A0A2K3DIT3"/>
<dbReference type="Gramene" id="PNW80436">
    <property type="protein sequence ID" value="PNW80436"/>
    <property type="gene ID" value="CHLRE_07g317550v5"/>
</dbReference>
<gene>
    <name evidence="3" type="ORF">CHLRE_07g317550v5</name>
</gene>
<feature type="compositionally biased region" description="Gly residues" evidence="1">
    <location>
        <begin position="408"/>
        <end position="421"/>
    </location>
</feature>
<feature type="domain" description="FUZ/MON1/HPS1 first Longin" evidence="2">
    <location>
        <begin position="5"/>
        <end position="105"/>
    </location>
</feature>
<accession>A0A2K3DIT3</accession>
<dbReference type="GO" id="GO:1905515">
    <property type="term" value="P:non-motile cilium assembly"/>
    <property type="evidence" value="ECO:0000318"/>
    <property type="project" value="GO_Central"/>
</dbReference>
<dbReference type="InParanoid" id="A0A2K3DIT3"/>
<dbReference type="ExpressionAtlas" id="A0A2K3DIT3">
    <property type="expression patterns" value="baseline"/>
</dbReference>
<reference evidence="3 4" key="1">
    <citation type="journal article" date="2007" name="Science">
        <title>The Chlamydomonas genome reveals the evolution of key animal and plant functions.</title>
        <authorList>
            <person name="Merchant S.S."/>
            <person name="Prochnik S.E."/>
            <person name="Vallon O."/>
            <person name="Harris E.H."/>
            <person name="Karpowicz S.J."/>
            <person name="Witman G.B."/>
            <person name="Terry A."/>
            <person name="Salamov A."/>
            <person name="Fritz-Laylin L.K."/>
            <person name="Marechal-Drouard L."/>
            <person name="Marshall W.F."/>
            <person name="Qu L.H."/>
            <person name="Nelson D.R."/>
            <person name="Sanderfoot A.A."/>
            <person name="Spalding M.H."/>
            <person name="Kapitonov V.V."/>
            <person name="Ren Q."/>
            <person name="Ferris P."/>
            <person name="Lindquist E."/>
            <person name="Shapiro H."/>
            <person name="Lucas S.M."/>
            <person name="Grimwood J."/>
            <person name="Schmutz J."/>
            <person name="Cardol P."/>
            <person name="Cerutti H."/>
            <person name="Chanfreau G."/>
            <person name="Chen C.L."/>
            <person name="Cognat V."/>
            <person name="Croft M.T."/>
            <person name="Dent R."/>
            <person name="Dutcher S."/>
            <person name="Fernandez E."/>
            <person name="Fukuzawa H."/>
            <person name="Gonzalez-Ballester D."/>
            <person name="Gonzalez-Halphen D."/>
            <person name="Hallmann A."/>
            <person name="Hanikenne M."/>
            <person name="Hippler M."/>
            <person name="Inwood W."/>
            <person name="Jabbari K."/>
            <person name="Kalanon M."/>
            <person name="Kuras R."/>
            <person name="Lefebvre P.A."/>
            <person name="Lemaire S.D."/>
            <person name="Lobanov A.V."/>
            <person name="Lohr M."/>
            <person name="Manuell A."/>
            <person name="Meier I."/>
            <person name="Mets L."/>
            <person name="Mittag M."/>
            <person name="Mittelmeier T."/>
            <person name="Moroney J.V."/>
            <person name="Moseley J."/>
            <person name="Napoli C."/>
            <person name="Nedelcu A.M."/>
            <person name="Niyogi K."/>
            <person name="Novoselov S.V."/>
            <person name="Paulsen I.T."/>
            <person name="Pazour G."/>
            <person name="Purton S."/>
            <person name="Ral J.P."/>
            <person name="Riano-Pachon D.M."/>
            <person name="Riekhof W."/>
            <person name="Rymarquis L."/>
            <person name="Schroda M."/>
            <person name="Stern D."/>
            <person name="Umen J."/>
            <person name="Willows R."/>
            <person name="Wilson N."/>
            <person name="Zimmer S.L."/>
            <person name="Allmer J."/>
            <person name="Balk J."/>
            <person name="Bisova K."/>
            <person name="Chen C.J."/>
            <person name="Elias M."/>
            <person name="Gendler K."/>
            <person name="Hauser C."/>
            <person name="Lamb M.R."/>
            <person name="Ledford H."/>
            <person name="Long J.C."/>
            <person name="Minagawa J."/>
            <person name="Page M.D."/>
            <person name="Pan J."/>
            <person name="Pootakham W."/>
            <person name="Roje S."/>
            <person name="Rose A."/>
            <person name="Stahlberg E."/>
            <person name="Terauchi A.M."/>
            <person name="Yang P."/>
            <person name="Ball S."/>
            <person name="Bowler C."/>
            <person name="Dieckmann C.L."/>
            <person name="Gladyshev V.N."/>
            <person name="Green P."/>
            <person name="Jorgensen R."/>
            <person name="Mayfield S."/>
            <person name="Mueller-Roeber B."/>
            <person name="Rajamani S."/>
            <person name="Sayre R.T."/>
            <person name="Brokstein P."/>
            <person name="Dubchak I."/>
            <person name="Goodstein D."/>
            <person name="Hornick L."/>
            <person name="Huang Y.W."/>
            <person name="Jhaveri J."/>
            <person name="Luo Y."/>
            <person name="Martinez D."/>
            <person name="Ngau W.C."/>
            <person name="Otillar B."/>
            <person name="Poliakov A."/>
            <person name="Porter A."/>
            <person name="Szajkowski L."/>
            <person name="Werner G."/>
            <person name="Zhou K."/>
            <person name="Grigoriev I.V."/>
            <person name="Rokhsar D.S."/>
            <person name="Grossman A.R."/>
        </authorList>
    </citation>
    <scope>NUCLEOTIDE SEQUENCE [LARGE SCALE GENOMIC DNA]</scope>
    <source>
        <strain evidence="4">CC-503</strain>
    </source>
</reference>
<dbReference type="Pfam" id="PF19036">
    <property type="entry name" value="Fuz_longin_1"/>
    <property type="match status" value="1"/>
</dbReference>
<feature type="compositionally biased region" description="Pro residues" evidence="1">
    <location>
        <begin position="429"/>
        <end position="442"/>
    </location>
</feature>